<protein>
    <submittedName>
        <fullName evidence="2">Uncharacterized protein</fullName>
    </submittedName>
</protein>
<comment type="caution">
    <text evidence="2">The sequence shown here is derived from an EMBL/GenBank/DDBJ whole genome shotgun (WGS) entry which is preliminary data.</text>
</comment>
<feature type="compositionally biased region" description="Polar residues" evidence="1">
    <location>
        <begin position="469"/>
        <end position="487"/>
    </location>
</feature>
<organism evidence="2 3">
    <name type="scientific">Capsicum annuum</name>
    <name type="common">Capsicum pepper</name>
    <dbReference type="NCBI Taxonomy" id="4072"/>
    <lineage>
        <taxon>Eukaryota</taxon>
        <taxon>Viridiplantae</taxon>
        <taxon>Streptophyta</taxon>
        <taxon>Embryophyta</taxon>
        <taxon>Tracheophyta</taxon>
        <taxon>Spermatophyta</taxon>
        <taxon>Magnoliopsida</taxon>
        <taxon>eudicotyledons</taxon>
        <taxon>Gunneridae</taxon>
        <taxon>Pentapetalae</taxon>
        <taxon>asterids</taxon>
        <taxon>lamiids</taxon>
        <taxon>Solanales</taxon>
        <taxon>Solanaceae</taxon>
        <taxon>Solanoideae</taxon>
        <taxon>Capsiceae</taxon>
        <taxon>Capsicum</taxon>
    </lineage>
</organism>
<feature type="compositionally biased region" description="Basic and acidic residues" evidence="1">
    <location>
        <begin position="188"/>
        <end position="201"/>
    </location>
</feature>
<evidence type="ECO:0000256" key="1">
    <source>
        <dbReference type="SAM" id="MobiDB-lite"/>
    </source>
</evidence>
<reference evidence="2 3" key="1">
    <citation type="journal article" date="2014" name="Nat. Genet.">
        <title>Genome sequence of the hot pepper provides insights into the evolution of pungency in Capsicum species.</title>
        <authorList>
            <person name="Kim S."/>
            <person name="Park M."/>
            <person name="Yeom S.I."/>
            <person name="Kim Y.M."/>
            <person name="Lee J.M."/>
            <person name="Lee H.A."/>
            <person name="Seo E."/>
            <person name="Choi J."/>
            <person name="Cheong K."/>
            <person name="Kim K.T."/>
            <person name="Jung K."/>
            <person name="Lee G.W."/>
            <person name="Oh S.K."/>
            <person name="Bae C."/>
            <person name="Kim S.B."/>
            <person name="Lee H.Y."/>
            <person name="Kim S.Y."/>
            <person name="Kim M.S."/>
            <person name="Kang B.C."/>
            <person name="Jo Y.D."/>
            <person name="Yang H.B."/>
            <person name="Jeong H.J."/>
            <person name="Kang W.H."/>
            <person name="Kwon J.K."/>
            <person name="Shin C."/>
            <person name="Lim J.Y."/>
            <person name="Park J.H."/>
            <person name="Huh J.H."/>
            <person name="Kim J.S."/>
            <person name="Kim B.D."/>
            <person name="Cohen O."/>
            <person name="Paran I."/>
            <person name="Suh M.C."/>
            <person name="Lee S.B."/>
            <person name="Kim Y.K."/>
            <person name="Shin Y."/>
            <person name="Noh S.J."/>
            <person name="Park J."/>
            <person name="Seo Y.S."/>
            <person name="Kwon S.Y."/>
            <person name="Kim H.A."/>
            <person name="Park J.M."/>
            <person name="Kim H.J."/>
            <person name="Choi S.B."/>
            <person name="Bosland P.W."/>
            <person name="Reeves G."/>
            <person name="Jo S.H."/>
            <person name="Lee B.W."/>
            <person name="Cho H.T."/>
            <person name="Choi H.S."/>
            <person name="Lee M.S."/>
            <person name="Yu Y."/>
            <person name="Do Choi Y."/>
            <person name="Park B.S."/>
            <person name="van Deynze A."/>
            <person name="Ashrafi H."/>
            <person name="Hill T."/>
            <person name="Kim W.T."/>
            <person name="Pai H.S."/>
            <person name="Ahn H.K."/>
            <person name="Yeam I."/>
            <person name="Giovannoni J.J."/>
            <person name="Rose J.K."/>
            <person name="Sorensen I."/>
            <person name="Lee S.J."/>
            <person name="Kim R.W."/>
            <person name="Choi I.Y."/>
            <person name="Choi B.S."/>
            <person name="Lim J.S."/>
            <person name="Lee Y.H."/>
            <person name="Choi D."/>
        </authorList>
    </citation>
    <scope>NUCLEOTIDE SEQUENCE [LARGE SCALE GENOMIC DNA]</scope>
    <source>
        <strain evidence="3">cv. CM334</strain>
    </source>
</reference>
<keyword evidence="3" id="KW-1185">Reference proteome</keyword>
<dbReference type="AlphaFoldDB" id="A0A2G3ANK7"/>
<feature type="region of interest" description="Disordered" evidence="1">
    <location>
        <begin position="188"/>
        <end position="207"/>
    </location>
</feature>
<dbReference type="Gramene" id="PHT95798">
    <property type="protein sequence ID" value="PHT95798"/>
    <property type="gene ID" value="T459_03680"/>
</dbReference>
<name>A0A2G3ANK7_CAPAN</name>
<feature type="region of interest" description="Disordered" evidence="1">
    <location>
        <begin position="127"/>
        <end position="164"/>
    </location>
</feature>
<reference evidence="2 3" key="2">
    <citation type="journal article" date="2017" name="Genome Biol.">
        <title>New reference genome sequences of hot pepper reveal the massive evolution of plant disease-resistance genes by retroduplication.</title>
        <authorList>
            <person name="Kim S."/>
            <person name="Park J."/>
            <person name="Yeom S.I."/>
            <person name="Kim Y.M."/>
            <person name="Seo E."/>
            <person name="Kim K.T."/>
            <person name="Kim M.S."/>
            <person name="Lee J.M."/>
            <person name="Cheong K."/>
            <person name="Shin H.S."/>
            <person name="Kim S.B."/>
            <person name="Han K."/>
            <person name="Lee J."/>
            <person name="Park M."/>
            <person name="Lee H.A."/>
            <person name="Lee H.Y."/>
            <person name="Lee Y."/>
            <person name="Oh S."/>
            <person name="Lee J.H."/>
            <person name="Choi E."/>
            <person name="Choi E."/>
            <person name="Lee S.E."/>
            <person name="Jeon J."/>
            <person name="Kim H."/>
            <person name="Choi G."/>
            <person name="Song H."/>
            <person name="Lee J."/>
            <person name="Lee S.C."/>
            <person name="Kwon J.K."/>
            <person name="Lee H.Y."/>
            <person name="Koo N."/>
            <person name="Hong Y."/>
            <person name="Kim R.W."/>
            <person name="Kang W.H."/>
            <person name="Huh J.H."/>
            <person name="Kang B.C."/>
            <person name="Yang T.J."/>
            <person name="Lee Y.H."/>
            <person name="Bennetzen J.L."/>
            <person name="Choi D."/>
        </authorList>
    </citation>
    <scope>NUCLEOTIDE SEQUENCE [LARGE SCALE GENOMIC DNA]</scope>
    <source>
        <strain evidence="3">cv. CM334</strain>
    </source>
</reference>
<sequence>MNRLMLVKKVQIVYDETNIDTRDNLVGKLGGDEPYYLSDEAPSFKLDAEVGWGDGEEVDKVVQQPHELSNSRVISTGSKVTKRSGIVTGDIDYTPRQGFKWKEKLVIINSKLERMWVEKVIQMRSATAVKTQGKNSSTRKTRVPYNIASKRKETESSPSKGTSAAARLHPPLYELALPALSRLGAEDNEHKEEEYIKRDDPNANSPSTEELVKTFSIDRYPIVHPWLILTNRELKMLFFLTLRFVKILSDPKIVDGIKIELCRATTIRRKIILEGGLVAVDDGSGSGAAVGANNALLTVFEITSQYDYDHTGYTNFSLDFSTSNEYSVCKYQDCKVKHDGVINAINALTASVKKMRSKRGVIPSKRISYPYTPLEIKVAKRRRKDISKASSSIKKIKIAMPLSLSCTVVQCARATGEQHELKKVDVIVEATVEEHNITVDNPSTTSKEEEKVEHVSLGERKNYPFEGFNISNEAPKKSTQLINDYSE</sequence>
<dbReference type="Proteomes" id="UP000222542">
    <property type="component" value="Unassembled WGS sequence"/>
</dbReference>
<evidence type="ECO:0000313" key="3">
    <source>
        <dbReference type="Proteomes" id="UP000222542"/>
    </source>
</evidence>
<feature type="compositionally biased region" description="Basic and acidic residues" evidence="1">
    <location>
        <begin position="446"/>
        <end position="458"/>
    </location>
</feature>
<feature type="region of interest" description="Disordered" evidence="1">
    <location>
        <begin position="464"/>
        <end position="487"/>
    </location>
</feature>
<evidence type="ECO:0000313" key="2">
    <source>
        <dbReference type="EMBL" id="PHT95798.1"/>
    </source>
</evidence>
<feature type="compositionally biased region" description="Polar residues" evidence="1">
    <location>
        <begin position="127"/>
        <end position="136"/>
    </location>
</feature>
<dbReference type="EMBL" id="AYRZ02000001">
    <property type="protein sequence ID" value="PHT95798.1"/>
    <property type="molecule type" value="Genomic_DNA"/>
</dbReference>
<gene>
    <name evidence="2" type="ORF">T459_03680</name>
</gene>
<feature type="region of interest" description="Disordered" evidence="1">
    <location>
        <begin position="439"/>
        <end position="458"/>
    </location>
</feature>
<proteinExistence type="predicted"/>
<accession>A0A2G3ANK7</accession>